<reference evidence="4 6" key="2">
    <citation type="submission" date="2023-07" db="EMBL/GenBank/DDBJ databases">
        <title>Sequencing the genomes of 1000 actinobacteria strains.</title>
        <authorList>
            <person name="Klenk H.-P."/>
        </authorList>
    </citation>
    <scope>NUCLEOTIDE SEQUENCE [LARGE SCALE GENOMIC DNA]</scope>
    <source>
        <strain evidence="4 6">DSM 44724</strain>
    </source>
</reference>
<sequence>MTTTPDRSTEIASYLAAVERHLNDLPSHIRQDLMSELDAHLTEVAADLEPGAVLRDLLGSPEAYARELRETAEVDKEPVTTRMRRKLSETAAPALAGLKGAADRYAASTGHADAAELRERLRPGWWVLRGAIAAALFVYWLSAAQYGVTGYSIFGSLPGLLLMAAVLLVCVWASMRLGAKSLEWRGRRRRWMIAGGIALVALAGYQFAWLYTASSVDLISSAGYEDDTYTYTQGQDVTDIYAYDENGNPLTGVYLFDQNGNPLWIGDPYACETAPGNPFDAPPTDEWGNELEEPTATADDALGYQYPLCAGGADGADGIAPSESETAEEQASSELPTESAGAEQSTAPAPSETPSDSPTE</sequence>
<dbReference type="EMBL" id="JAPZVQ010000015">
    <property type="protein sequence ID" value="MDA1387333.1"/>
    <property type="molecule type" value="Genomic_DNA"/>
</dbReference>
<keyword evidence="2" id="KW-0812">Transmembrane</keyword>
<name>A0A9X3PPA3_9ACTN</name>
<feature type="transmembrane region" description="Helical" evidence="2">
    <location>
        <begin position="191"/>
        <end position="211"/>
    </location>
</feature>
<evidence type="ECO:0000256" key="1">
    <source>
        <dbReference type="SAM" id="MobiDB-lite"/>
    </source>
</evidence>
<accession>A0A9X3PPA3</accession>
<keyword evidence="6" id="KW-1185">Reference proteome</keyword>
<gene>
    <name evidence="4" type="ORF">J2S69_003804</name>
    <name evidence="3" type="ORF">O2L01_20225</name>
</gene>
<evidence type="ECO:0000313" key="4">
    <source>
        <dbReference type="EMBL" id="MDR7340085.1"/>
    </source>
</evidence>
<comment type="caution">
    <text evidence="3">The sequence shown here is derived from an EMBL/GenBank/DDBJ whole genome shotgun (WGS) entry which is preliminary data.</text>
</comment>
<proteinExistence type="predicted"/>
<feature type="region of interest" description="Disordered" evidence="1">
    <location>
        <begin position="302"/>
        <end position="360"/>
    </location>
</feature>
<feature type="compositionally biased region" description="Polar residues" evidence="1">
    <location>
        <begin position="342"/>
        <end position="360"/>
    </location>
</feature>
<keyword evidence="2" id="KW-1133">Transmembrane helix</keyword>
<dbReference type="Proteomes" id="UP001183604">
    <property type="component" value="Unassembled WGS sequence"/>
</dbReference>
<keyword evidence="2" id="KW-0472">Membrane</keyword>
<organism evidence="3 5">
    <name type="scientific">Glycomyces lechevalierae</name>
    <dbReference type="NCBI Taxonomy" id="256034"/>
    <lineage>
        <taxon>Bacteria</taxon>
        <taxon>Bacillati</taxon>
        <taxon>Actinomycetota</taxon>
        <taxon>Actinomycetes</taxon>
        <taxon>Glycomycetales</taxon>
        <taxon>Glycomycetaceae</taxon>
        <taxon>Glycomyces</taxon>
    </lineage>
</organism>
<dbReference type="Pfam" id="PF22564">
    <property type="entry name" value="HAAS"/>
    <property type="match status" value="1"/>
</dbReference>
<dbReference type="RefSeq" id="WP_270123842.1">
    <property type="nucleotide sequence ID" value="NZ_BAAAOM010000003.1"/>
</dbReference>
<feature type="compositionally biased region" description="Low complexity" evidence="1">
    <location>
        <begin position="316"/>
        <end position="334"/>
    </location>
</feature>
<evidence type="ECO:0000313" key="6">
    <source>
        <dbReference type="Proteomes" id="UP001183604"/>
    </source>
</evidence>
<dbReference type="Proteomes" id="UP001145799">
    <property type="component" value="Unassembled WGS sequence"/>
</dbReference>
<dbReference type="AlphaFoldDB" id="A0A9X3PPA3"/>
<evidence type="ECO:0000313" key="5">
    <source>
        <dbReference type="Proteomes" id="UP001145799"/>
    </source>
</evidence>
<protein>
    <submittedName>
        <fullName evidence="3">Uncharacterized protein</fullName>
    </submittedName>
</protein>
<evidence type="ECO:0000256" key="2">
    <source>
        <dbReference type="SAM" id="Phobius"/>
    </source>
</evidence>
<dbReference type="EMBL" id="JAVDYD010000001">
    <property type="protein sequence ID" value="MDR7340085.1"/>
    <property type="molecule type" value="Genomic_DNA"/>
</dbReference>
<evidence type="ECO:0000313" key="3">
    <source>
        <dbReference type="EMBL" id="MDA1387333.1"/>
    </source>
</evidence>
<feature type="transmembrane region" description="Helical" evidence="2">
    <location>
        <begin position="126"/>
        <end position="148"/>
    </location>
</feature>
<reference evidence="3" key="1">
    <citation type="submission" date="2022-12" db="EMBL/GenBank/DDBJ databases">
        <title>Gycomyces niveus sp.nov., a novel actinomycete isolated from soil in Shouguang.</title>
        <authorList>
            <person name="Yang X."/>
        </authorList>
    </citation>
    <scope>NUCLEOTIDE SEQUENCE</scope>
    <source>
        <strain evidence="3">DSM 44724</strain>
    </source>
</reference>